<gene>
    <name evidence="5" type="ORF">ELS19_00105</name>
</gene>
<comment type="pathway">
    <text evidence="2">Carbohydrate acid metabolism; D-glucarate degradation; 2,5-dioxopentanoate from D-glucarate: step 1/2.</text>
</comment>
<protein>
    <recommendedName>
        <fullName evidence="3">glucarate dehydratase</fullName>
        <ecNumber evidence="3">4.2.1.40</ecNumber>
    </recommendedName>
</protein>
<dbReference type="Pfam" id="PF13378">
    <property type="entry name" value="MR_MLE_C"/>
    <property type="match status" value="1"/>
</dbReference>
<dbReference type="GO" id="GO:0008872">
    <property type="term" value="F:glucarate dehydratase activity"/>
    <property type="evidence" value="ECO:0007669"/>
    <property type="project" value="UniProtKB-EC"/>
</dbReference>
<comment type="catalytic activity">
    <reaction evidence="1">
        <text>D-glucarate = 5-dehydro-4-deoxy-D-glucarate + H2O</text>
        <dbReference type="Rhea" id="RHEA:14573"/>
        <dbReference type="ChEBI" id="CHEBI:15377"/>
        <dbReference type="ChEBI" id="CHEBI:30612"/>
        <dbReference type="ChEBI" id="CHEBI:42819"/>
        <dbReference type="EC" id="4.2.1.40"/>
    </reaction>
</comment>
<dbReference type="PANTHER" id="PTHR48080">
    <property type="entry name" value="D-GALACTONATE DEHYDRATASE-RELATED"/>
    <property type="match status" value="1"/>
</dbReference>
<evidence type="ECO:0000256" key="2">
    <source>
        <dbReference type="ARBA" id="ARBA00005183"/>
    </source>
</evidence>
<dbReference type="InterPro" id="IPR034593">
    <property type="entry name" value="DgoD-like"/>
</dbReference>
<dbReference type="InterPro" id="IPR013342">
    <property type="entry name" value="Mandelate_racemase_C"/>
</dbReference>
<dbReference type="Proteomes" id="UP000294028">
    <property type="component" value="Unassembled WGS sequence"/>
</dbReference>
<evidence type="ECO:0000259" key="4">
    <source>
        <dbReference type="SMART" id="SM00922"/>
    </source>
</evidence>
<evidence type="ECO:0000313" key="5">
    <source>
        <dbReference type="EMBL" id="RYJ19450.1"/>
    </source>
</evidence>
<accession>A0A482TCN9</accession>
<dbReference type="InterPro" id="IPR029017">
    <property type="entry name" value="Enolase-like_N"/>
</dbReference>
<dbReference type="SUPFAM" id="SSF54826">
    <property type="entry name" value="Enolase N-terminal domain-like"/>
    <property type="match status" value="1"/>
</dbReference>
<dbReference type="EMBL" id="RZHH01000001">
    <property type="protein sequence ID" value="RYJ19450.1"/>
    <property type="molecule type" value="Genomic_DNA"/>
</dbReference>
<dbReference type="InterPro" id="IPR036849">
    <property type="entry name" value="Enolase-like_C_sf"/>
</dbReference>
<feature type="domain" description="Mandelate racemase/muconate lactonizing enzyme C-terminal" evidence="4">
    <location>
        <begin position="168"/>
        <end position="266"/>
    </location>
</feature>
<comment type="caution">
    <text evidence="5">The sequence shown here is derived from an EMBL/GenBank/DDBJ whole genome shotgun (WGS) entry which is preliminary data.</text>
</comment>
<dbReference type="Gene3D" id="3.30.390.10">
    <property type="entry name" value="Enolase-like, N-terminal domain"/>
    <property type="match status" value="1"/>
</dbReference>
<dbReference type="Gene3D" id="3.20.20.120">
    <property type="entry name" value="Enolase-like C-terminal domain"/>
    <property type="match status" value="1"/>
</dbReference>
<dbReference type="InterPro" id="IPR013341">
    <property type="entry name" value="Mandelate_racemase_N_dom"/>
</dbReference>
<proteinExistence type="predicted"/>
<dbReference type="SFLD" id="SFLDS00001">
    <property type="entry name" value="Enolase"/>
    <property type="match status" value="1"/>
</dbReference>
<dbReference type="RefSeq" id="WP_129782966.1">
    <property type="nucleotide sequence ID" value="NZ_RZHH01000001.1"/>
</dbReference>
<dbReference type="AlphaFoldDB" id="A0A482TCN9"/>
<organism evidence="5 6">
    <name type="scientific">Halogeometricum borinquense</name>
    <dbReference type="NCBI Taxonomy" id="60847"/>
    <lineage>
        <taxon>Archaea</taxon>
        <taxon>Methanobacteriati</taxon>
        <taxon>Methanobacteriota</taxon>
        <taxon>Stenosarchaea group</taxon>
        <taxon>Halobacteria</taxon>
        <taxon>Halobacteriales</taxon>
        <taxon>Haloferacaceae</taxon>
        <taxon>Halogeometricum</taxon>
    </lineage>
</organism>
<dbReference type="InterPro" id="IPR029065">
    <property type="entry name" value="Enolase_C-like"/>
</dbReference>
<dbReference type="EC" id="4.2.1.40" evidence="3"/>
<evidence type="ECO:0000256" key="1">
    <source>
        <dbReference type="ARBA" id="ARBA00001426"/>
    </source>
</evidence>
<dbReference type="SUPFAM" id="SSF51604">
    <property type="entry name" value="Enolase C-terminal domain-like"/>
    <property type="match status" value="1"/>
</dbReference>
<sequence>MKITDIEAFAVNIPLVPFEDGGIAPYVTNHNSLTDMDRVLVRVDTDEGISGWGEVRVFLTPAATVSIIEDGIRPLVVGQSPFELEALRRQVFVEYANADMFFAPVEVACWDIVGQSLDKPVYELLGGWTAPSQTNTRHREHQGDYSNEDDYGNDHEIEVAYCLGILSPEQSRQRAAEVLNEGYSVLKTKAGRDWTEDVARIEAMHDEVDGELSFRLDPNQGWTIDQAIRVGSKLADAGIYLQYMEQPIRVDAHDSLAGLKRQTRQPIGPNEDTYIPHNLRRLVAAGAIDVAVLDLTPAGGITGLRQQAAIAADAGIPAVHHCAFDLGIRTAAILHAVHGIPGFSLPPDSVYYGWEDDVIADPFNVADGTLRVPQDSGLGIEIDRDRIEEYRIA</sequence>
<evidence type="ECO:0000256" key="3">
    <source>
        <dbReference type="ARBA" id="ARBA00011973"/>
    </source>
</evidence>
<dbReference type="Pfam" id="PF02746">
    <property type="entry name" value="MR_MLE_N"/>
    <property type="match status" value="1"/>
</dbReference>
<dbReference type="CDD" id="cd03316">
    <property type="entry name" value="MR_like"/>
    <property type="match status" value="1"/>
</dbReference>
<reference evidence="5 6" key="1">
    <citation type="submission" date="2018-12" db="EMBL/GenBank/DDBJ databases">
        <title>Genome analysis provides insights into bioremediation potentialities of Halogeometricum borinquense strain N11.</title>
        <authorList>
            <person name="Najjari A."/>
            <person name="Youssef N."/>
            <person name="Fhoula I."/>
            <person name="Ben Dhia O."/>
            <person name="Mahjoubi M."/>
            <person name="Ouzari H.I."/>
            <person name="Cherif A."/>
        </authorList>
    </citation>
    <scope>NUCLEOTIDE SEQUENCE [LARGE SCALE GENOMIC DNA]</scope>
    <source>
        <strain evidence="5 6">N11</strain>
    </source>
</reference>
<name>A0A482TCN9_9EURY</name>
<evidence type="ECO:0000313" key="6">
    <source>
        <dbReference type="Proteomes" id="UP000294028"/>
    </source>
</evidence>
<dbReference type="PANTHER" id="PTHR48080:SF4">
    <property type="entry name" value="GLUCARATE DEHYDRATASE"/>
    <property type="match status" value="1"/>
</dbReference>
<dbReference type="SMART" id="SM00922">
    <property type="entry name" value="MR_MLE"/>
    <property type="match status" value="1"/>
</dbReference>